<dbReference type="EMBL" id="JACCBK010000001">
    <property type="protein sequence ID" value="NYD85588.1"/>
    <property type="molecule type" value="Genomic_DNA"/>
</dbReference>
<gene>
    <name evidence="3" type="ORF">BKA21_001137</name>
    <name evidence="2" type="ORF">Col01nite_05620</name>
</gene>
<feature type="compositionally biased region" description="Low complexity" evidence="1">
    <location>
        <begin position="43"/>
        <end position="59"/>
    </location>
</feature>
<evidence type="ECO:0000313" key="5">
    <source>
        <dbReference type="Proteomes" id="UP000618382"/>
    </source>
</evidence>
<keyword evidence="5" id="KW-1185">Reference proteome</keyword>
<evidence type="ECO:0000313" key="4">
    <source>
        <dbReference type="Proteomes" id="UP000577956"/>
    </source>
</evidence>
<comment type="caution">
    <text evidence="3">The sequence shown here is derived from an EMBL/GenBank/DDBJ whole genome shotgun (WGS) entry which is preliminary data.</text>
</comment>
<accession>A0A7Y9FEB9</accession>
<name>A0A7Y9FEB9_9CELL</name>
<dbReference type="EMBL" id="BONN01000001">
    <property type="protein sequence ID" value="GIG31403.1"/>
    <property type="molecule type" value="Genomic_DNA"/>
</dbReference>
<protein>
    <submittedName>
        <fullName evidence="3">Uncharacterized protein</fullName>
    </submittedName>
</protein>
<organism evidence="3 4">
    <name type="scientific">Cellulomonas oligotrophica</name>
    <dbReference type="NCBI Taxonomy" id="931536"/>
    <lineage>
        <taxon>Bacteria</taxon>
        <taxon>Bacillati</taxon>
        <taxon>Actinomycetota</taxon>
        <taxon>Actinomycetes</taxon>
        <taxon>Micrococcales</taxon>
        <taxon>Cellulomonadaceae</taxon>
        <taxon>Cellulomonas</taxon>
    </lineage>
</organism>
<reference evidence="3 4" key="1">
    <citation type="submission" date="2020-07" db="EMBL/GenBank/DDBJ databases">
        <title>Sequencing the genomes of 1000 actinobacteria strains.</title>
        <authorList>
            <person name="Klenk H.-P."/>
        </authorList>
    </citation>
    <scope>NUCLEOTIDE SEQUENCE [LARGE SCALE GENOMIC DNA]</scope>
    <source>
        <strain evidence="3 4">DSM 24482</strain>
    </source>
</reference>
<proteinExistence type="predicted"/>
<dbReference type="RefSeq" id="WP_140457375.1">
    <property type="nucleotide sequence ID" value="NZ_BAABFI010000015.1"/>
</dbReference>
<feature type="region of interest" description="Disordered" evidence="1">
    <location>
        <begin position="37"/>
        <end position="59"/>
    </location>
</feature>
<evidence type="ECO:0000313" key="2">
    <source>
        <dbReference type="EMBL" id="GIG31403.1"/>
    </source>
</evidence>
<dbReference type="Proteomes" id="UP000577956">
    <property type="component" value="Unassembled WGS sequence"/>
</dbReference>
<reference evidence="2 5" key="2">
    <citation type="submission" date="2021-01" db="EMBL/GenBank/DDBJ databases">
        <title>Whole genome shotgun sequence of Cellulomonas oligotrophica NBRC 109435.</title>
        <authorList>
            <person name="Komaki H."/>
            <person name="Tamura T."/>
        </authorList>
    </citation>
    <scope>NUCLEOTIDE SEQUENCE [LARGE SCALE GENOMIC DNA]</scope>
    <source>
        <strain evidence="2 5">NBRC 109435</strain>
    </source>
</reference>
<dbReference type="Proteomes" id="UP000618382">
    <property type="component" value="Unassembled WGS sequence"/>
</dbReference>
<dbReference type="AlphaFoldDB" id="A0A7Y9FEB9"/>
<evidence type="ECO:0000313" key="3">
    <source>
        <dbReference type="EMBL" id="NYD85588.1"/>
    </source>
</evidence>
<evidence type="ECO:0000256" key="1">
    <source>
        <dbReference type="SAM" id="MobiDB-lite"/>
    </source>
</evidence>
<sequence length="271" mass="26761">MNRTDDLTTALRSLDAADPRVDGAGARARTVLQAILTTDPDQPTAAAPGGARTTARPPRTTRRVVATVGLVAAATAGIVALSPLTGGDHAFATWSATPSGMSSHEQAEAVAGCRASMQDAAPELAEGLAAAVAAVAERRGVWTTVVLSGADGLSALCVADSSAGLFEDAVIGSVGGPTGTLAPGARDLVATDLGTGTIGAGTVSLAAGEAGADVVGVVYRSATHGPVAATVRAGRFALWFPGADLTDAGSEGVDVQVTYRDGTTATRTLTL</sequence>